<dbReference type="AlphaFoldDB" id="F4CFE0"/>
<feature type="transmembrane region" description="Helical" evidence="1">
    <location>
        <begin position="21"/>
        <end position="43"/>
    </location>
</feature>
<dbReference type="EMBL" id="CP002584">
    <property type="protein sequence ID" value="ADZ77956.1"/>
    <property type="molecule type" value="Genomic_DNA"/>
</dbReference>
<organism evidence="2">
    <name type="scientific">Sphingobacterium sp. (strain 21)</name>
    <dbReference type="NCBI Taxonomy" id="743722"/>
    <lineage>
        <taxon>Bacteria</taxon>
        <taxon>Pseudomonadati</taxon>
        <taxon>Bacteroidota</taxon>
        <taxon>Sphingobacteriia</taxon>
        <taxon>Sphingobacteriales</taxon>
        <taxon>Sphingobacteriaceae</taxon>
        <taxon>Sphingobacterium</taxon>
    </lineage>
</organism>
<keyword evidence="1" id="KW-1133">Transmembrane helix</keyword>
<dbReference type="KEGG" id="shg:Sph21_1393"/>
<name>F4CFE0_SPHS2</name>
<proteinExistence type="predicted"/>
<accession>F4CFE0</accession>
<evidence type="ECO:0000313" key="2">
    <source>
        <dbReference type="EMBL" id="ADZ77956.1"/>
    </source>
</evidence>
<dbReference type="STRING" id="743722.Sph21_1393"/>
<keyword evidence="1" id="KW-0472">Membrane</keyword>
<evidence type="ECO:0000256" key="1">
    <source>
        <dbReference type="SAM" id="Phobius"/>
    </source>
</evidence>
<keyword evidence="1" id="KW-0812">Transmembrane</keyword>
<dbReference type="HOGENOM" id="CLU_2587941_0_0_10"/>
<protein>
    <submittedName>
        <fullName evidence="2">Uncharacterized protein</fullName>
    </submittedName>
</protein>
<gene>
    <name evidence="2" type="ordered locus">Sph21_1393</name>
</gene>
<sequence>MVAFRQILKQTVHTSKVLYRYLNFTILIWYLKSKVICIFKPLIGFTNCQFNCLLRPPPMDINNDFHTLSYLAVPLFHYSV</sequence>
<reference evidence="2" key="1">
    <citation type="submission" date="2011-03" db="EMBL/GenBank/DDBJ databases">
        <title>Complete sequence of Sphingobacterium sp. 21.</title>
        <authorList>
            <consortium name="US DOE Joint Genome Institute"/>
            <person name="Lucas S."/>
            <person name="Copeland A."/>
            <person name="Lapidus A."/>
            <person name="Cheng J.-F."/>
            <person name="Goodwin L."/>
            <person name="Pitluck S."/>
            <person name="Davenport K."/>
            <person name="Detter J.C."/>
            <person name="Han C."/>
            <person name="Tapia R."/>
            <person name="Land M."/>
            <person name="Hauser L."/>
            <person name="Kyrpides N."/>
            <person name="Ivanova N."/>
            <person name="Ovchinnikova G."/>
            <person name="Pagani I."/>
            <person name="Siebers A.K."/>
            <person name="Allgaier M."/>
            <person name="Thelen M.P."/>
            <person name="Hugenholtz P."/>
            <person name="Woyke T."/>
        </authorList>
    </citation>
    <scope>NUCLEOTIDE SEQUENCE</scope>
    <source>
        <strain evidence="2">21</strain>
    </source>
</reference>